<dbReference type="PANTHER" id="PTHR15364">
    <property type="entry name" value="2'-DEOXYNUCLEOSIDE 5'-PHOSPHATE N-HYDROLASE 1"/>
    <property type="match status" value="1"/>
</dbReference>
<gene>
    <name evidence="1" type="ORF">CVT23_16450</name>
</gene>
<dbReference type="Gene3D" id="3.40.50.450">
    <property type="match status" value="1"/>
</dbReference>
<keyword evidence="2" id="KW-1185">Reference proteome</keyword>
<dbReference type="Proteomes" id="UP000229498">
    <property type="component" value="Unassembled WGS sequence"/>
</dbReference>
<dbReference type="SUPFAM" id="SSF52309">
    <property type="entry name" value="N-(deoxy)ribosyltransferase-like"/>
    <property type="match status" value="1"/>
</dbReference>
<dbReference type="InterPro" id="IPR007710">
    <property type="entry name" value="Nucleoside_deoxyribTrfase"/>
</dbReference>
<keyword evidence="1" id="KW-0808">Transferase</keyword>
<evidence type="ECO:0000313" key="2">
    <source>
        <dbReference type="Proteomes" id="UP000229498"/>
    </source>
</evidence>
<dbReference type="AlphaFoldDB" id="A0A2M9FYJ9"/>
<organism evidence="1 2">
    <name type="scientific">Minwuia thermotolerans</name>
    <dbReference type="NCBI Taxonomy" id="2056226"/>
    <lineage>
        <taxon>Bacteria</taxon>
        <taxon>Pseudomonadati</taxon>
        <taxon>Pseudomonadota</taxon>
        <taxon>Alphaproteobacteria</taxon>
        <taxon>Minwuiales</taxon>
        <taxon>Minwuiaceae</taxon>
        <taxon>Minwuia</taxon>
    </lineage>
</organism>
<dbReference type="Pfam" id="PF05014">
    <property type="entry name" value="Nuc_deoxyrib_tr"/>
    <property type="match status" value="1"/>
</dbReference>
<accession>A0A2M9FYJ9</accession>
<proteinExistence type="predicted"/>
<dbReference type="InterPro" id="IPR051239">
    <property type="entry name" value="2'-dNMP_N-hydrolase"/>
</dbReference>
<dbReference type="GO" id="GO:0009159">
    <property type="term" value="P:deoxyribonucleoside monophosphate catabolic process"/>
    <property type="evidence" value="ECO:0007669"/>
    <property type="project" value="TreeGrafter"/>
</dbReference>
<dbReference type="OrthoDB" id="9795789at2"/>
<comment type="caution">
    <text evidence="1">The sequence shown here is derived from an EMBL/GenBank/DDBJ whole genome shotgun (WGS) entry which is preliminary data.</text>
</comment>
<evidence type="ECO:0000313" key="1">
    <source>
        <dbReference type="EMBL" id="PJK28546.1"/>
    </source>
</evidence>
<dbReference type="GO" id="GO:0016740">
    <property type="term" value="F:transferase activity"/>
    <property type="evidence" value="ECO:0007669"/>
    <property type="project" value="UniProtKB-KW"/>
</dbReference>
<dbReference type="PANTHER" id="PTHR15364:SF0">
    <property type="entry name" value="2'-DEOXYNUCLEOSIDE 5'-PHOSPHATE N-HYDROLASE 1"/>
    <property type="match status" value="1"/>
</dbReference>
<dbReference type="EMBL" id="PHIG01000043">
    <property type="protein sequence ID" value="PJK28546.1"/>
    <property type="molecule type" value="Genomic_DNA"/>
</dbReference>
<dbReference type="RefSeq" id="WP_109796025.1">
    <property type="nucleotide sequence ID" value="NZ_PHIG01000043.1"/>
</dbReference>
<protein>
    <submittedName>
        <fullName evidence="1">Nucleoside 2-deoxyribosyltransferase</fullName>
    </submittedName>
</protein>
<reference evidence="1 2" key="1">
    <citation type="submission" date="2017-11" db="EMBL/GenBank/DDBJ databases">
        <title>Draft genome sequence of Rhizobiales bacterium SY3-13.</title>
        <authorList>
            <person name="Sun C."/>
        </authorList>
    </citation>
    <scope>NUCLEOTIDE SEQUENCE [LARGE SCALE GENOMIC DNA]</scope>
    <source>
        <strain evidence="1 2">SY3-13</strain>
    </source>
</reference>
<dbReference type="GO" id="GO:0070694">
    <property type="term" value="F:5-hydroxymethyl-dUMP N-hydrolase activity"/>
    <property type="evidence" value="ECO:0007669"/>
    <property type="project" value="TreeGrafter"/>
</dbReference>
<name>A0A2M9FYJ9_9PROT</name>
<sequence length="183" mass="19471">MTRPKAYLAGPDVFLPDARRALAIKADICRAAGLEPLPPVDGESDGGAADPLARARAIARGNEALMDRADLIVADFTPFRGPGMDAGTAFEVGYMRALGKPVFAYTNLPGAYMERVQELGLIGPEGTRDRDRLLIEDFGLAENLMLATVARGGVFAPAARPADIRRDLESFRLAVAAAAEMLT</sequence>